<protein>
    <submittedName>
        <fullName evidence="2">FHA domain-containing protein FhaB</fullName>
    </submittedName>
</protein>
<dbReference type="PROSITE" id="PS50006">
    <property type="entry name" value="FHA_DOMAIN"/>
    <property type="match status" value="1"/>
</dbReference>
<dbReference type="Gene3D" id="2.60.200.20">
    <property type="match status" value="1"/>
</dbReference>
<dbReference type="SMART" id="SM00240">
    <property type="entry name" value="FHA"/>
    <property type="match status" value="1"/>
</dbReference>
<evidence type="ECO:0000259" key="1">
    <source>
        <dbReference type="PROSITE" id="PS50006"/>
    </source>
</evidence>
<name>A0A5C5VLA3_9BACT</name>
<organism evidence="2 3">
    <name type="scientific">Blastopirellula retiformator</name>
    <dbReference type="NCBI Taxonomy" id="2527970"/>
    <lineage>
        <taxon>Bacteria</taxon>
        <taxon>Pseudomonadati</taxon>
        <taxon>Planctomycetota</taxon>
        <taxon>Planctomycetia</taxon>
        <taxon>Pirellulales</taxon>
        <taxon>Pirellulaceae</taxon>
        <taxon>Blastopirellula</taxon>
    </lineage>
</organism>
<dbReference type="EMBL" id="SJPF01000001">
    <property type="protein sequence ID" value="TWT38823.1"/>
    <property type="molecule type" value="Genomic_DNA"/>
</dbReference>
<proteinExistence type="predicted"/>
<dbReference type="InterPro" id="IPR000253">
    <property type="entry name" value="FHA_dom"/>
</dbReference>
<accession>A0A5C5VLA3</accession>
<dbReference type="RefSeq" id="WP_146429048.1">
    <property type="nucleotide sequence ID" value="NZ_SJPF01000001.1"/>
</dbReference>
<dbReference type="Proteomes" id="UP000318878">
    <property type="component" value="Unassembled WGS sequence"/>
</dbReference>
<evidence type="ECO:0000313" key="3">
    <source>
        <dbReference type="Proteomes" id="UP000318878"/>
    </source>
</evidence>
<dbReference type="CDD" id="cd00060">
    <property type="entry name" value="FHA"/>
    <property type="match status" value="1"/>
</dbReference>
<dbReference type="AlphaFoldDB" id="A0A5C5VLA3"/>
<reference evidence="2 3" key="1">
    <citation type="submission" date="2019-02" db="EMBL/GenBank/DDBJ databases">
        <title>Deep-cultivation of Planctomycetes and their phenomic and genomic characterization uncovers novel biology.</title>
        <authorList>
            <person name="Wiegand S."/>
            <person name="Jogler M."/>
            <person name="Boedeker C."/>
            <person name="Pinto D."/>
            <person name="Vollmers J."/>
            <person name="Rivas-Marin E."/>
            <person name="Kohn T."/>
            <person name="Peeters S.H."/>
            <person name="Heuer A."/>
            <person name="Rast P."/>
            <person name="Oberbeckmann S."/>
            <person name="Bunk B."/>
            <person name="Jeske O."/>
            <person name="Meyerdierks A."/>
            <person name="Storesund J.E."/>
            <person name="Kallscheuer N."/>
            <person name="Luecker S."/>
            <person name="Lage O.M."/>
            <person name="Pohl T."/>
            <person name="Merkel B.J."/>
            <person name="Hornburger P."/>
            <person name="Mueller R.-W."/>
            <person name="Bruemmer F."/>
            <person name="Labrenz M."/>
            <person name="Spormann A.M."/>
            <person name="Op Den Camp H."/>
            <person name="Overmann J."/>
            <person name="Amann R."/>
            <person name="Jetten M.S.M."/>
            <person name="Mascher T."/>
            <person name="Medema M.H."/>
            <person name="Devos D.P."/>
            <person name="Kaster A.-K."/>
            <person name="Ovreas L."/>
            <person name="Rohde M."/>
            <person name="Galperin M.Y."/>
            <person name="Jogler C."/>
        </authorList>
    </citation>
    <scope>NUCLEOTIDE SEQUENCE [LARGE SCALE GENOMIC DNA]</scope>
    <source>
        <strain evidence="2 3">Enr8</strain>
    </source>
</reference>
<comment type="caution">
    <text evidence="2">The sequence shown here is derived from an EMBL/GenBank/DDBJ whole genome shotgun (WGS) entry which is preliminary data.</text>
</comment>
<feature type="domain" description="FHA" evidence="1">
    <location>
        <begin position="41"/>
        <end position="90"/>
    </location>
</feature>
<sequence length="113" mass="12318">MIATNKQFTLTAAASRKAHVLRLEVIGGELDSQEMSLALPARIGRGDSASLQLKHPLVAEEHCDILVRGDEILVRDLGSENGTFVNRDRIDLAQWAPGQLLTIGDVTFRAIVD</sequence>
<dbReference type="OrthoDB" id="277679at2"/>
<dbReference type="InterPro" id="IPR008984">
    <property type="entry name" value="SMAD_FHA_dom_sf"/>
</dbReference>
<keyword evidence="3" id="KW-1185">Reference proteome</keyword>
<dbReference type="Pfam" id="PF00498">
    <property type="entry name" value="FHA"/>
    <property type="match status" value="1"/>
</dbReference>
<evidence type="ECO:0000313" key="2">
    <source>
        <dbReference type="EMBL" id="TWT38823.1"/>
    </source>
</evidence>
<dbReference type="SUPFAM" id="SSF49879">
    <property type="entry name" value="SMAD/FHA domain"/>
    <property type="match status" value="1"/>
</dbReference>
<gene>
    <name evidence="2" type="primary">fhaB_1</name>
    <name evidence="2" type="ORF">Enr8_05170</name>
</gene>